<reference evidence="2 3" key="1">
    <citation type="submission" date="2020-08" db="EMBL/GenBank/DDBJ databases">
        <title>Bridging the membrane lipid divide: bacteria of the FCB group superphylum have the potential to synthesize archaeal ether lipids.</title>
        <authorList>
            <person name="Villanueva L."/>
            <person name="Von Meijenfeldt F.A.B."/>
            <person name="Westbye A.B."/>
            <person name="Yadav S."/>
            <person name="Hopmans E.C."/>
            <person name="Dutilh B.E."/>
            <person name="Sinninghe Damste J.S."/>
        </authorList>
    </citation>
    <scope>NUCLEOTIDE SEQUENCE [LARGE SCALE GENOMIC DNA]</scope>
    <source>
        <strain evidence="2">NIOZ-UU47</strain>
    </source>
</reference>
<feature type="domain" description="DUF4350" evidence="1">
    <location>
        <begin position="43"/>
        <end position="247"/>
    </location>
</feature>
<sequence length="258" mass="28127">MIKERKIVFSLLFTVLLLLPVNALAESIVLFDQGHGQQFLVENNRPLDLSELATLFINEGATITTSKEQLSTDILQGVDTLIISGPFVPLTGPEVHAILQFVQQGGNLALMAHIAQPIAGIIKMLGGVISSAAVYEQKNIIGGNPRDFMVNKLAEHPLTNGLDAFAAYGTWALMAEKEGTKEIASTSEDSWVDLNMNGVLNDRDAKQSFALILAGNMGMGKFVIFGDDALFQNQFLQGGNRILGQNLARWFTQNRQQI</sequence>
<gene>
    <name evidence="2" type="ORF">H8E41_03790</name>
</gene>
<proteinExistence type="predicted"/>
<evidence type="ECO:0000313" key="3">
    <source>
        <dbReference type="Proteomes" id="UP000614424"/>
    </source>
</evidence>
<accession>A0A8J6TF75</accession>
<evidence type="ECO:0000259" key="1">
    <source>
        <dbReference type="Pfam" id="PF14258"/>
    </source>
</evidence>
<dbReference type="SUPFAM" id="SSF52317">
    <property type="entry name" value="Class I glutamine amidotransferase-like"/>
    <property type="match status" value="1"/>
</dbReference>
<dbReference type="Proteomes" id="UP000614424">
    <property type="component" value="Unassembled WGS sequence"/>
</dbReference>
<name>A0A8J6TF75_9BACT</name>
<dbReference type="InterPro" id="IPR025646">
    <property type="entry name" value="DUF4350"/>
</dbReference>
<dbReference type="AlphaFoldDB" id="A0A8J6TF75"/>
<comment type="caution">
    <text evidence="2">The sequence shown here is derived from an EMBL/GenBank/DDBJ whole genome shotgun (WGS) entry which is preliminary data.</text>
</comment>
<organism evidence="2 3">
    <name type="scientific">Candidatus Desulfobia pelagia</name>
    <dbReference type="NCBI Taxonomy" id="2841692"/>
    <lineage>
        <taxon>Bacteria</taxon>
        <taxon>Pseudomonadati</taxon>
        <taxon>Thermodesulfobacteriota</taxon>
        <taxon>Desulfobulbia</taxon>
        <taxon>Desulfobulbales</taxon>
        <taxon>Desulfobulbaceae</taxon>
        <taxon>Candidatus Desulfobia</taxon>
    </lineage>
</organism>
<evidence type="ECO:0000313" key="2">
    <source>
        <dbReference type="EMBL" id="MBC8317002.1"/>
    </source>
</evidence>
<dbReference type="EMBL" id="JACNJZ010000065">
    <property type="protein sequence ID" value="MBC8317002.1"/>
    <property type="molecule type" value="Genomic_DNA"/>
</dbReference>
<protein>
    <submittedName>
        <fullName evidence="2">DUF4350 domain-containing protein</fullName>
    </submittedName>
</protein>
<dbReference type="Pfam" id="PF14258">
    <property type="entry name" value="DUF4350"/>
    <property type="match status" value="1"/>
</dbReference>
<dbReference type="InterPro" id="IPR029062">
    <property type="entry name" value="Class_I_gatase-like"/>
</dbReference>